<keyword evidence="5" id="KW-0001">2Fe-2S</keyword>
<keyword evidence="9" id="KW-0411">Iron-sulfur</keyword>
<feature type="domain" description="2Fe-2S ferredoxin-type" evidence="10">
    <location>
        <begin position="234"/>
        <end position="329"/>
    </location>
</feature>
<dbReference type="PANTHER" id="PTHR47354">
    <property type="entry name" value="NADH OXIDOREDUCTASE HCR"/>
    <property type="match status" value="1"/>
</dbReference>
<dbReference type="Gene3D" id="3.10.20.30">
    <property type="match status" value="1"/>
</dbReference>
<dbReference type="EMBL" id="DMDD01000325">
    <property type="protein sequence ID" value="HAF73599.1"/>
    <property type="molecule type" value="Genomic_DNA"/>
</dbReference>
<dbReference type="GO" id="GO:0051537">
    <property type="term" value="F:2 iron, 2 sulfur cluster binding"/>
    <property type="evidence" value="ECO:0007669"/>
    <property type="project" value="UniProtKB-KW"/>
</dbReference>
<dbReference type="InterPro" id="IPR017927">
    <property type="entry name" value="FAD-bd_FR_type"/>
</dbReference>
<evidence type="ECO:0000256" key="4">
    <source>
        <dbReference type="ARBA" id="ARBA00022643"/>
    </source>
</evidence>
<dbReference type="Pfam" id="PF22290">
    <property type="entry name" value="DmmA-like_N"/>
    <property type="match status" value="1"/>
</dbReference>
<evidence type="ECO:0000259" key="10">
    <source>
        <dbReference type="PROSITE" id="PS51085"/>
    </source>
</evidence>
<dbReference type="PROSITE" id="PS51384">
    <property type="entry name" value="FAD_FR"/>
    <property type="match status" value="1"/>
</dbReference>
<dbReference type="Proteomes" id="UP000260925">
    <property type="component" value="Unassembled WGS sequence"/>
</dbReference>
<comment type="cofactor">
    <cofactor evidence="2">
        <name>FAD</name>
        <dbReference type="ChEBI" id="CHEBI:57692"/>
    </cofactor>
</comment>
<dbReference type="CDD" id="cd06185">
    <property type="entry name" value="PDR_like"/>
    <property type="match status" value="1"/>
</dbReference>
<keyword evidence="7" id="KW-0560">Oxidoreductase</keyword>
<dbReference type="SUPFAM" id="SSF63380">
    <property type="entry name" value="Riboflavin synthase domain-like"/>
    <property type="match status" value="1"/>
</dbReference>
<dbReference type="AlphaFoldDB" id="A0A3B9QX69"/>
<feature type="domain" description="FAD-binding FR-type" evidence="11">
    <location>
        <begin position="8"/>
        <end position="106"/>
    </location>
</feature>
<dbReference type="InterPro" id="IPR001041">
    <property type="entry name" value="2Fe-2S_ferredoxin-type"/>
</dbReference>
<dbReference type="Pfam" id="PF00111">
    <property type="entry name" value="Fer2"/>
    <property type="match status" value="1"/>
</dbReference>
<dbReference type="Gene3D" id="3.40.50.80">
    <property type="entry name" value="Nucleotide-binding domain of ferredoxin-NADP reductase (FNR) module"/>
    <property type="match status" value="1"/>
</dbReference>
<comment type="cofactor">
    <cofactor evidence="1">
        <name>FMN</name>
        <dbReference type="ChEBI" id="CHEBI:58210"/>
    </cofactor>
</comment>
<dbReference type="CDD" id="cd00207">
    <property type="entry name" value="fer2"/>
    <property type="match status" value="1"/>
</dbReference>
<dbReference type="InterPro" id="IPR039261">
    <property type="entry name" value="FNR_nucleotide-bd"/>
</dbReference>
<evidence type="ECO:0000256" key="9">
    <source>
        <dbReference type="ARBA" id="ARBA00023014"/>
    </source>
</evidence>
<evidence type="ECO:0000259" key="11">
    <source>
        <dbReference type="PROSITE" id="PS51384"/>
    </source>
</evidence>
<evidence type="ECO:0000256" key="2">
    <source>
        <dbReference type="ARBA" id="ARBA00001974"/>
    </source>
</evidence>
<reference evidence="12 13" key="1">
    <citation type="journal article" date="2018" name="Nat. Biotechnol.">
        <title>A standardized bacterial taxonomy based on genome phylogeny substantially revises the tree of life.</title>
        <authorList>
            <person name="Parks D.H."/>
            <person name="Chuvochina M."/>
            <person name="Waite D.W."/>
            <person name="Rinke C."/>
            <person name="Skarshewski A."/>
            <person name="Chaumeil P.A."/>
            <person name="Hugenholtz P."/>
        </authorList>
    </citation>
    <scope>NUCLEOTIDE SEQUENCE [LARGE SCALE GENOMIC DNA]</scope>
    <source>
        <strain evidence="12">UBA9851</strain>
    </source>
</reference>
<evidence type="ECO:0000256" key="8">
    <source>
        <dbReference type="ARBA" id="ARBA00023004"/>
    </source>
</evidence>
<keyword evidence="4" id="KW-0288">FMN</keyword>
<dbReference type="Gene3D" id="2.40.30.10">
    <property type="entry name" value="Translation factors"/>
    <property type="match status" value="1"/>
</dbReference>
<evidence type="ECO:0000256" key="7">
    <source>
        <dbReference type="ARBA" id="ARBA00023002"/>
    </source>
</evidence>
<dbReference type="PROSITE" id="PS51085">
    <property type="entry name" value="2FE2S_FER_2"/>
    <property type="match status" value="1"/>
</dbReference>
<dbReference type="GO" id="GO:0046872">
    <property type="term" value="F:metal ion binding"/>
    <property type="evidence" value="ECO:0007669"/>
    <property type="project" value="UniProtKB-KW"/>
</dbReference>
<keyword evidence="3" id="KW-0285">Flavoprotein</keyword>
<dbReference type="PRINTS" id="PR00409">
    <property type="entry name" value="PHDIOXRDTASE"/>
</dbReference>
<dbReference type="PANTHER" id="PTHR47354:SF1">
    <property type="entry name" value="CARNITINE MONOOXYGENASE REDUCTASE SUBUNIT"/>
    <property type="match status" value="1"/>
</dbReference>
<organism evidence="12 13">
    <name type="scientific">Corynebacterium variabile</name>
    <dbReference type="NCBI Taxonomy" id="1727"/>
    <lineage>
        <taxon>Bacteria</taxon>
        <taxon>Bacillati</taxon>
        <taxon>Actinomycetota</taxon>
        <taxon>Actinomycetes</taxon>
        <taxon>Mycobacteriales</taxon>
        <taxon>Corynebacteriaceae</taxon>
        <taxon>Corynebacterium</taxon>
    </lineage>
</organism>
<evidence type="ECO:0000256" key="5">
    <source>
        <dbReference type="ARBA" id="ARBA00022714"/>
    </source>
</evidence>
<evidence type="ECO:0000313" key="12">
    <source>
        <dbReference type="EMBL" id="HAF73599.1"/>
    </source>
</evidence>
<name>A0A3B9QX69_9CORY</name>
<accession>A0A3B9QX69</accession>
<dbReference type="SUPFAM" id="SSF54292">
    <property type="entry name" value="2Fe-2S ferredoxin-like"/>
    <property type="match status" value="1"/>
</dbReference>
<evidence type="ECO:0000313" key="13">
    <source>
        <dbReference type="Proteomes" id="UP000260925"/>
    </source>
</evidence>
<evidence type="ECO:0000256" key="1">
    <source>
        <dbReference type="ARBA" id="ARBA00001917"/>
    </source>
</evidence>
<protein>
    <submittedName>
        <fullName evidence="12">Oxidoreductase</fullName>
    </submittedName>
</protein>
<dbReference type="GO" id="GO:0016491">
    <property type="term" value="F:oxidoreductase activity"/>
    <property type="evidence" value="ECO:0007669"/>
    <property type="project" value="UniProtKB-KW"/>
</dbReference>
<keyword evidence="6" id="KW-0479">Metal-binding</keyword>
<gene>
    <name evidence="12" type="ORF">DCL06_13425</name>
</gene>
<dbReference type="InterPro" id="IPR054582">
    <property type="entry name" value="DmmA-like_N"/>
</dbReference>
<dbReference type="SUPFAM" id="SSF52343">
    <property type="entry name" value="Ferredoxin reductase-like, C-terminal NADP-linked domain"/>
    <property type="match status" value="1"/>
</dbReference>
<keyword evidence="8" id="KW-0408">Iron</keyword>
<dbReference type="InterPro" id="IPR017938">
    <property type="entry name" value="Riboflavin_synthase-like_b-brl"/>
</dbReference>
<comment type="caution">
    <text evidence="12">The sequence shown here is derived from an EMBL/GenBank/DDBJ whole genome shotgun (WGS) entry which is preliminary data.</text>
</comment>
<dbReference type="PROSITE" id="PS00197">
    <property type="entry name" value="2FE2S_FER_1"/>
    <property type="match status" value="1"/>
</dbReference>
<sequence length="329" mass="34924">MTVTIPGTRVAELTVTAVDHPTDRVRVIHLAAPDGGILPGYAPGANLQINAGGKWNAYSLTGLGVAPTEYTVGVLDQGGGSHWIHETLEVGSRVEVRGPENAFAPDLSQNRVFLVAGGIGVTPIVAYARAAVFYGWELEVVYSHSSPENVFAGELADLARSTGGRFTEVRHRDELTAVLTDRFQRQPLGTRAYACGPDGMIELYRSVAASQGWPDERLHWEHFGVPDLPPGNAFSVHVTSASGDRADATLRVAPGVSMLDALLEAGQPAPYLCRQGVCGQCRIPVSGVDAEALDHRDHVLDDTERGAGDCILTCVSRGTGNGILEVTLP</sequence>
<evidence type="ECO:0000256" key="6">
    <source>
        <dbReference type="ARBA" id="ARBA00022723"/>
    </source>
</evidence>
<dbReference type="InterPro" id="IPR012675">
    <property type="entry name" value="Beta-grasp_dom_sf"/>
</dbReference>
<dbReference type="InterPro" id="IPR050415">
    <property type="entry name" value="MRET"/>
</dbReference>
<proteinExistence type="predicted"/>
<dbReference type="InterPro" id="IPR006058">
    <property type="entry name" value="2Fe2S_fd_BS"/>
</dbReference>
<evidence type="ECO:0000256" key="3">
    <source>
        <dbReference type="ARBA" id="ARBA00022630"/>
    </source>
</evidence>
<dbReference type="InterPro" id="IPR036010">
    <property type="entry name" value="2Fe-2S_ferredoxin-like_sf"/>
</dbReference>